<evidence type="ECO:0000313" key="2">
    <source>
        <dbReference type="EMBL" id="AWR85915.1"/>
    </source>
</evidence>
<accession>A0ABM6WG29</accession>
<keyword evidence="3" id="KW-1185">Reference proteome</keyword>
<protein>
    <submittedName>
        <fullName evidence="2">Uncharacterized protein</fullName>
    </submittedName>
</protein>
<evidence type="ECO:0000256" key="1">
    <source>
        <dbReference type="SAM" id="MobiDB-lite"/>
    </source>
</evidence>
<proteinExistence type="predicted"/>
<feature type="compositionally biased region" description="Basic residues" evidence="1">
    <location>
        <begin position="117"/>
        <end position="133"/>
    </location>
</feature>
<sequence length="203" mass="23304">MLLGFVQRANHPLDSAWFGSWGLDISTLDCEEVYTCPKKPNPKQAKSPLPRPRRRSPRAKLLARLQPRKLRPRQQKNPRLKPPLNLLKRRLLRPLPGRLLAKPPRKPPRPQLEPRPNRRLKRPPLPKSRRPRSRGFWVDRPRYGAGFCGLCQACNDLTGRLELRARRMASRLHLAPSSVVMKGLPLSTARRSSGWGVRAISRS</sequence>
<evidence type="ECO:0000313" key="3">
    <source>
        <dbReference type="Proteomes" id="UP000263013"/>
    </source>
</evidence>
<dbReference type="Proteomes" id="UP000263013">
    <property type="component" value="Chromosome"/>
</dbReference>
<gene>
    <name evidence="2" type="ORF">Mtai_v1c06680</name>
</gene>
<name>A0ABM6WG29_9DEIN</name>
<feature type="compositionally biased region" description="Low complexity" evidence="1">
    <location>
        <begin position="93"/>
        <end position="102"/>
    </location>
</feature>
<feature type="compositionally biased region" description="Basic residues" evidence="1">
    <location>
        <begin position="66"/>
        <end position="79"/>
    </location>
</feature>
<feature type="region of interest" description="Disordered" evidence="1">
    <location>
        <begin position="36"/>
        <end position="136"/>
    </location>
</feature>
<organism evidence="2 3">
    <name type="scientific">Meiothermus taiwanensis WR-220</name>
    <dbReference type="NCBI Taxonomy" id="1339250"/>
    <lineage>
        <taxon>Bacteria</taxon>
        <taxon>Thermotogati</taxon>
        <taxon>Deinococcota</taxon>
        <taxon>Deinococci</taxon>
        <taxon>Thermales</taxon>
        <taxon>Thermaceae</taxon>
        <taxon>Meiothermus</taxon>
    </lineage>
</organism>
<reference evidence="2 3" key="1">
    <citation type="submission" date="2017-05" db="EMBL/GenBank/DDBJ databases">
        <title>Complete genome sequence of Meiothermus taiwanensis WR-220.</title>
        <authorList>
            <person name="Wu W.-L."/>
            <person name="Lo W.-S."/>
            <person name="Kuo C.-H."/>
            <person name="Wu S.-H."/>
        </authorList>
    </citation>
    <scope>NUCLEOTIDE SEQUENCE [LARGE SCALE GENOMIC DNA]</scope>
    <source>
        <strain evidence="2 3">WR-220</strain>
    </source>
</reference>
<dbReference type="EMBL" id="CP021130">
    <property type="protein sequence ID" value="AWR85915.1"/>
    <property type="molecule type" value="Genomic_DNA"/>
</dbReference>